<dbReference type="EMBL" id="JAIQUM010000008">
    <property type="protein sequence ID" value="MBZ5749720.1"/>
    <property type="molecule type" value="Genomic_DNA"/>
</dbReference>
<proteinExistence type="predicted"/>
<name>A0ABS7UN33_9BACI</name>
<evidence type="ECO:0000313" key="2">
    <source>
        <dbReference type="EMBL" id="MBZ5749720.1"/>
    </source>
</evidence>
<keyword evidence="1" id="KW-0472">Membrane</keyword>
<keyword evidence="1" id="KW-1133">Transmembrane helix</keyword>
<sequence length="125" mass="14450">MKNEKGFIFPTTMVMVLFCLLIVGHIATNLISDKQFYAETEQYYLLENLMQLAVDQSLMEIKSETTTTNETTKNTLNGSFTYTIRENLPNIFEVQLSCATKENKTYTASYQYDSTSNEMISWSEY</sequence>
<keyword evidence="1" id="KW-0812">Transmembrane</keyword>
<dbReference type="Proteomes" id="UP001165287">
    <property type="component" value="Unassembled WGS sequence"/>
</dbReference>
<accession>A0ABS7UN33</accession>
<keyword evidence="3" id="KW-1185">Reference proteome</keyword>
<dbReference type="RefSeq" id="WP_224137607.1">
    <property type="nucleotide sequence ID" value="NZ_JAIQUM010000008.1"/>
</dbReference>
<dbReference type="Pfam" id="PF14173">
    <property type="entry name" value="ComGG"/>
    <property type="match status" value="1"/>
</dbReference>
<dbReference type="InterPro" id="IPR020372">
    <property type="entry name" value="Competence_ComGG"/>
</dbReference>
<reference evidence="2" key="1">
    <citation type="submission" date="2024-05" db="EMBL/GenBank/DDBJ databases">
        <title>Metabacillus sp. nov., isolated from the rhizosphere soil of tomato plants.</title>
        <authorList>
            <person name="Ma R."/>
        </authorList>
    </citation>
    <scope>NUCLEOTIDE SEQUENCE</scope>
    <source>
        <strain evidence="2">DBTR6</strain>
    </source>
</reference>
<gene>
    <name evidence="2" type="ORF">K9V48_05585</name>
</gene>
<evidence type="ECO:0000313" key="3">
    <source>
        <dbReference type="Proteomes" id="UP001165287"/>
    </source>
</evidence>
<organism evidence="2 3">
    <name type="scientific">Metabacillus rhizolycopersici</name>
    <dbReference type="NCBI Taxonomy" id="2875709"/>
    <lineage>
        <taxon>Bacteria</taxon>
        <taxon>Bacillati</taxon>
        <taxon>Bacillota</taxon>
        <taxon>Bacilli</taxon>
        <taxon>Bacillales</taxon>
        <taxon>Bacillaceae</taxon>
        <taxon>Metabacillus</taxon>
    </lineage>
</organism>
<comment type="caution">
    <text evidence="2">The sequence shown here is derived from an EMBL/GenBank/DDBJ whole genome shotgun (WGS) entry which is preliminary data.</text>
</comment>
<feature type="transmembrane region" description="Helical" evidence="1">
    <location>
        <begin position="7"/>
        <end position="27"/>
    </location>
</feature>
<protein>
    <recommendedName>
        <fullName evidence="4">Competence protein ComG</fullName>
    </recommendedName>
</protein>
<evidence type="ECO:0000256" key="1">
    <source>
        <dbReference type="SAM" id="Phobius"/>
    </source>
</evidence>
<evidence type="ECO:0008006" key="4">
    <source>
        <dbReference type="Google" id="ProtNLM"/>
    </source>
</evidence>